<evidence type="ECO:0000313" key="2">
    <source>
        <dbReference type="EMBL" id="TFC02131.1"/>
    </source>
</evidence>
<gene>
    <name evidence="2" type="ORF">E3O32_12160</name>
</gene>
<sequence length="213" mass="22106">MFRRWLLCVGLGESVGFLAPTLAEFVTSDLPAANVPALVAAGAVEGAVLGWAQAHVLRDAIPALSRAAWVGGTAVAAAFAWFIGLLPSTWAPVWSAWPTGLVLGAAAVAGTLLLASIGFAQWLELRRHLARSGWWILGNAAAWCVGLGVFFAVATPLWQPGQPLPLIVAIGVLAGILMAASMAAVSGLVLVRLLGSQPADRTRTDPEQVESAR</sequence>
<accession>A0A4R8W7V7</accession>
<name>A0A4R8W7V7_9MICO</name>
<dbReference type="Proteomes" id="UP000297643">
    <property type="component" value="Unassembled WGS sequence"/>
</dbReference>
<feature type="transmembrane region" description="Helical" evidence="1">
    <location>
        <begin position="166"/>
        <end position="191"/>
    </location>
</feature>
<dbReference type="AlphaFoldDB" id="A0A4R8W7V7"/>
<feature type="transmembrane region" description="Helical" evidence="1">
    <location>
        <begin position="134"/>
        <end position="154"/>
    </location>
</feature>
<dbReference type="EMBL" id="SOFM01000036">
    <property type="protein sequence ID" value="TFC02131.1"/>
    <property type="molecule type" value="Genomic_DNA"/>
</dbReference>
<keyword evidence="1" id="KW-0812">Transmembrane</keyword>
<feature type="transmembrane region" description="Helical" evidence="1">
    <location>
        <begin position="96"/>
        <end position="122"/>
    </location>
</feature>
<feature type="transmembrane region" description="Helical" evidence="1">
    <location>
        <begin position="33"/>
        <end position="52"/>
    </location>
</feature>
<keyword evidence="1" id="KW-1133">Transmembrane helix</keyword>
<comment type="caution">
    <text evidence="2">The sequence shown here is derived from an EMBL/GenBank/DDBJ whole genome shotgun (WGS) entry which is preliminary data.</text>
</comment>
<keyword evidence="1" id="KW-0472">Membrane</keyword>
<keyword evidence="3" id="KW-1185">Reference proteome</keyword>
<evidence type="ECO:0000313" key="3">
    <source>
        <dbReference type="Proteomes" id="UP000297643"/>
    </source>
</evidence>
<proteinExistence type="predicted"/>
<organism evidence="2 3">
    <name type="scientific">Cryobacterium mannosilyticum</name>
    <dbReference type="NCBI Taxonomy" id="1259190"/>
    <lineage>
        <taxon>Bacteria</taxon>
        <taxon>Bacillati</taxon>
        <taxon>Actinomycetota</taxon>
        <taxon>Actinomycetes</taxon>
        <taxon>Micrococcales</taxon>
        <taxon>Microbacteriaceae</taxon>
        <taxon>Cryobacterium</taxon>
    </lineage>
</organism>
<protein>
    <submittedName>
        <fullName evidence="2">Uncharacterized protein</fullName>
    </submittedName>
</protein>
<evidence type="ECO:0000256" key="1">
    <source>
        <dbReference type="SAM" id="Phobius"/>
    </source>
</evidence>
<reference evidence="2 3" key="1">
    <citation type="submission" date="2019-03" db="EMBL/GenBank/DDBJ databases">
        <title>Genomics of glacier-inhabiting Cryobacterium strains.</title>
        <authorList>
            <person name="Liu Q."/>
            <person name="Xin Y.-H."/>
        </authorList>
    </citation>
    <scope>NUCLEOTIDE SEQUENCE [LARGE SCALE GENOMIC DNA]</scope>
    <source>
        <strain evidence="2 3">RHLT2-21</strain>
    </source>
</reference>
<feature type="transmembrane region" description="Helical" evidence="1">
    <location>
        <begin position="64"/>
        <end position="84"/>
    </location>
</feature>